<sequence>MGRPLCSRHVDVVADMGRLVLKLREHSLNGGTCKKDVSPIAYASDKNQFSLVYTSCGPNVYMSRKIRYGDSCRHKIYICYMLYTDYPGDGQHSCTGGIV</sequence>
<reference evidence="1" key="1">
    <citation type="journal article" date="2019" name="bioRxiv">
        <title>The Genome of the Zebra Mussel, Dreissena polymorpha: A Resource for Invasive Species Research.</title>
        <authorList>
            <person name="McCartney M.A."/>
            <person name="Auch B."/>
            <person name="Kono T."/>
            <person name="Mallez S."/>
            <person name="Zhang Y."/>
            <person name="Obille A."/>
            <person name="Becker A."/>
            <person name="Abrahante J.E."/>
            <person name="Garbe J."/>
            <person name="Badalamenti J.P."/>
            <person name="Herman A."/>
            <person name="Mangelson H."/>
            <person name="Liachko I."/>
            <person name="Sullivan S."/>
            <person name="Sone E.D."/>
            <person name="Koren S."/>
            <person name="Silverstein K.A.T."/>
            <person name="Beckman K.B."/>
            <person name="Gohl D.M."/>
        </authorList>
    </citation>
    <scope>NUCLEOTIDE SEQUENCE</scope>
    <source>
        <strain evidence="1">Duluth1</strain>
        <tissue evidence="1">Whole animal</tissue>
    </source>
</reference>
<proteinExistence type="predicted"/>
<dbReference type="EMBL" id="JAIWYP010000006">
    <property type="protein sequence ID" value="KAH3806100.1"/>
    <property type="molecule type" value="Genomic_DNA"/>
</dbReference>
<comment type="caution">
    <text evidence="1">The sequence shown here is derived from an EMBL/GenBank/DDBJ whole genome shotgun (WGS) entry which is preliminary data.</text>
</comment>
<keyword evidence="3" id="KW-1185">Reference proteome</keyword>
<evidence type="ECO:0000313" key="1">
    <source>
        <dbReference type="EMBL" id="KAH3805892.1"/>
    </source>
</evidence>
<dbReference type="AlphaFoldDB" id="A0A9D4G1L1"/>
<dbReference type="SUPFAM" id="SSF57917">
    <property type="entry name" value="Zn-binding domains of ADDBP"/>
    <property type="match status" value="1"/>
</dbReference>
<dbReference type="EMBL" id="JAIWYP010000006">
    <property type="protein sequence ID" value="KAH3805892.1"/>
    <property type="molecule type" value="Genomic_DNA"/>
</dbReference>
<reference evidence="1" key="2">
    <citation type="submission" date="2020-11" db="EMBL/GenBank/DDBJ databases">
        <authorList>
            <person name="McCartney M.A."/>
            <person name="Auch B."/>
            <person name="Kono T."/>
            <person name="Mallez S."/>
            <person name="Becker A."/>
            <person name="Gohl D.M."/>
            <person name="Silverstein K.A.T."/>
            <person name="Koren S."/>
            <person name="Bechman K.B."/>
            <person name="Herman A."/>
            <person name="Abrahante J.E."/>
            <person name="Garbe J."/>
        </authorList>
    </citation>
    <scope>NUCLEOTIDE SEQUENCE</scope>
    <source>
        <strain evidence="1">Duluth1</strain>
        <tissue evidence="1">Whole animal</tissue>
    </source>
</reference>
<protein>
    <submittedName>
        <fullName evidence="1">Uncharacterized protein</fullName>
    </submittedName>
</protein>
<evidence type="ECO:0000313" key="3">
    <source>
        <dbReference type="Proteomes" id="UP000828390"/>
    </source>
</evidence>
<accession>A0A9D4G1L1</accession>
<dbReference type="GO" id="GO:0003677">
    <property type="term" value="F:DNA binding"/>
    <property type="evidence" value="ECO:0007669"/>
    <property type="project" value="InterPro"/>
</dbReference>
<organism evidence="1 3">
    <name type="scientific">Dreissena polymorpha</name>
    <name type="common">Zebra mussel</name>
    <name type="synonym">Mytilus polymorpha</name>
    <dbReference type="NCBI Taxonomy" id="45954"/>
    <lineage>
        <taxon>Eukaryota</taxon>
        <taxon>Metazoa</taxon>
        <taxon>Spiralia</taxon>
        <taxon>Lophotrochozoa</taxon>
        <taxon>Mollusca</taxon>
        <taxon>Bivalvia</taxon>
        <taxon>Autobranchia</taxon>
        <taxon>Heteroconchia</taxon>
        <taxon>Euheterodonta</taxon>
        <taxon>Imparidentia</taxon>
        <taxon>Neoheterodontei</taxon>
        <taxon>Myida</taxon>
        <taxon>Dreissenoidea</taxon>
        <taxon>Dreissenidae</taxon>
        <taxon>Dreissena</taxon>
    </lineage>
</organism>
<dbReference type="InterPro" id="IPR036368">
    <property type="entry name" value="ADBP_zn-bd_sf"/>
</dbReference>
<gene>
    <name evidence="1" type="ORF">DPMN_134202</name>
    <name evidence="2" type="ORF">DPMN_134414</name>
</gene>
<name>A0A9D4G1L1_DREPO</name>
<dbReference type="Proteomes" id="UP000828390">
    <property type="component" value="Unassembled WGS sequence"/>
</dbReference>
<evidence type="ECO:0000313" key="2">
    <source>
        <dbReference type="EMBL" id="KAH3806100.1"/>
    </source>
</evidence>